<keyword evidence="4" id="KW-1185">Reference proteome</keyword>
<feature type="signal peptide" evidence="2">
    <location>
        <begin position="1"/>
        <end position="17"/>
    </location>
</feature>
<evidence type="ECO:0000313" key="3">
    <source>
        <dbReference type="EMBL" id="KAF1987923.1"/>
    </source>
</evidence>
<evidence type="ECO:0000313" key="4">
    <source>
        <dbReference type="Proteomes" id="UP000800041"/>
    </source>
</evidence>
<evidence type="ECO:0000256" key="1">
    <source>
        <dbReference type="SAM" id="MobiDB-lite"/>
    </source>
</evidence>
<feature type="chain" id="PRO_5026262256" evidence="2">
    <location>
        <begin position="18"/>
        <end position="154"/>
    </location>
</feature>
<proteinExistence type="predicted"/>
<sequence>MRTVWLSGVLAAPLTFGETKITCGLVATKFMEHKCWEHTYEKFQECDPWRQGVSAWPCWDLIDSPELDPSQNKKDWRQGMSAWPCWDLIDSPELDPSQNKKDWWQGMSAWPWSTSVGKPHTKIPPSADPRGRASRRIQRNHDYQRCRRNKMHGT</sequence>
<feature type="region of interest" description="Disordered" evidence="1">
    <location>
        <begin position="111"/>
        <end position="154"/>
    </location>
</feature>
<evidence type="ECO:0000256" key="2">
    <source>
        <dbReference type="SAM" id="SignalP"/>
    </source>
</evidence>
<accession>A0A6G1H3W8</accession>
<gene>
    <name evidence="3" type="ORF">K402DRAFT_36737</name>
</gene>
<dbReference type="EMBL" id="ML977150">
    <property type="protein sequence ID" value="KAF1987923.1"/>
    <property type="molecule type" value="Genomic_DNA"/>
</dbReference>
<name>A0A6G1H3W8_9PEZI</name>
<keyword evidence="2" id="KW-0732">Signal</keyword>
<protein>
    <submittedName>
        <fullName evidence="3">Uncharacterized protein</fullName>
    </submittedName>
</protein>
<dbReference type="OrthoDB" id="10033548at2759"/>
<reference evidence="3" key="1">
    <citation type="journal article" date="2020" name="Stud. Mycol.">
        <title>101 Dothideomycetes genomes: a test case for predicting lifestyles and emergence of pathogens.</title>
        <authorList>
            <person name="Haridas S."/>
            <person name="Albert R."/>
            <person name="Binder M."/>
            <person name="Bloem J."/>
            <person name="Labutti K."/>
            <person name="Salamov A."/>
            <person name="Andreopoulos B."/>
            <person name="Baker S."/>
            <person name="Barry K."/>
            <person name="Bills G."/>
            <person name="Bluhm B."/>
            <person name="Cannon C."/>
            <person name="Castanera R."/>
            <person name="Culley D."/>
            <person name="Daum C."/>
            <person name="Ezra D."/>
            <person name="Gonzalez J."/>
            <person name="Henrissat B."/>
            <person name="Kuo A."/>
            <person name="Liang C."/>
            <person name="Lipzen A."/>
            <person name="Lutzoni F."/>
            <person name="Magnuson J."/>
            <person name="Mondo S."/>
            <person name="Nolan M."/>
            <person name="Ohm R."/>
            <person name="Pangilinan J."/>
            <person name="Park H.-J."/>
            <person name="Ramirez L."/>
            <person name="Alfaro M."/>
            <person name="Sun H."/>
            <person name="Tritt A."/>
            <person name="Yoshinaga Y."/>
            <person name="Zwiers L.-H."/>
            <person name="Turgeon B."/>
            <person name="Goodwin S."/>
            <person name="Spatafora J."/>
            <person name="Crous P."/>
            <person name="Grigoriev I."/>
        </authorList>
    </citation>
    <scope>NUCLEOTIDE SEQUENCE</scope>
    <source>
        <strain evidence="3">CBS 113979</strain>
    </source>
</reference>
<organism evidence="3 4">
    <name type="scientific">Aulographum hederae CBS 113979</name>
    <dbReference type="NCBI Taxonomy" id="1176131"/>
    <lineage>
        <taxon>Eukaryota</taxon>
        <taxon>Fungi</taxon>
        <taxon>Dikarya</taxon>
        <taxon>Ascomycota</taxon>
        <taxon>Pezizomycotina</taxon>
        <taxon>Dothideomycetes</taxon>
        <taxon>Pleosporomycetidae</taxon>
        <taxon>Aulographales</taxon>
        <taxon>Aulographaceae</taxon>
    </lineage>
</organism>
<dbReference type="AlphaFoldDB" id="A0A6G1H3W8"/>
<dbReference type="Proteomes" id="UP000800041">
    <property type="component" value="Unassembled WGS sequence"/>
</dbReference>